<dbReference type="GO" id="GO:0009424">
    <property type="term" value="C:bacterial-type flagellum hook"/>
    <property type="evidence" value="ECO:0007669"/>
    <property type="project" value="InterPro"/>
</dbReference>
<keyword evidence="6" id="KW-0975">Bacterial flagellum</keyword>
<protein>
    <recommendedName>
        <fullName evidence="4">Flagellar hook-associated protein 1</fullName>
    </recommendedName>
</protein>
<dbReference type="Proteomes" id="UP000613160">
    <property type="component" value="Unassembled WGS sequence"/>
</dbReference>
<dbReference type="NCBIfam" id="TIGR02492">
    <property type="entry name" value="flgK_ends"/>
    <property type="match status" value="1"/>
</dbReference>
<comment type="caution">
    <text evidence="10">The sequence shown here is derived from an EMBL/GenBank/DDBJ whole genome shotgun (WGS) entry which is preliminary data.</text>
</comment>
<dbReference type="Pfam" id="PF00460">
    <property type="entry name" value="Flg_bb_rod"/>
    <property type="match status" value="1"/>
</dbReference>
<dbReference type="InterPro" id="IPR010930">
    <property type="entry name" value="Flg_bb/hook_C_dom"/>
</dbReference>
<dbReference type="PANTHER" id="PTHR30033:SF1">
    <property type="entry name" value="FLAGELLAR HOOK-ASSOCIATED PROTEIN 1"/>
    <property type="match status" value="1"/>
</dbReference>
<dbReference type="GO" id="GO:0009425">
    <property type="term" value="C:bacterial-type flagellum basal body"/>
    <property type="evidence" value="ECO:0007669"/>
    <property type="project" value="UniProtKB-SubCell"/>
</dbReference>
<feature type="domain" description="Flagellar basal body rod protein N-terminal" evidence="7">
    <location>
        <begin position="7"/>
        <end position="37"/>
    </location>
</feature>
<evidence type="ECO:0000256" key="4">
    <source>
        <dbReference type="ARBA" id="ARBA00016244"/>
    </source>
</evidence>
<accession>A0A916Y2X8</accession>
<organism evidence="10 11">
    <name type="scientific">Aureimonas glaciei</name>
    <dbReference type="NCBI Taxonomy" id="1776957"/>
    <lineage>
        <taxon>Bacteria</taxon>
        <taxon>Pseudomonadati</taxon>
        <taxon>Pseudomonadota</taxon>
        <taxon>Alphaproteobacteria</taxon>
        <taxon>Hyphomicrobiales</taxon>
        <taxon>Aurantimonadaceae</taxon>
        <taxon>Aureimonas</taxon>
    </lineage>
</organism>
<keyword evidence="5" id="KW-0964">Secreted</keyword>
<keyword evidence="11" id="KW-1185">Reference proteome</keyword>
<dbReference type="Pfam" id="PF22638">
    <property type="entry name" value="FlgK_D1"/>
    <property type="match status" value="1"/>
</dbReference>
<feature type="domain" description="Flagellar hook-associated protein FlgK helical" evidence="9">
    <location>
        <begin position="102"/>
        <end position="307"/>
    </location>
</feature>
<evidence type="ECO:0000313" key="10">
    <source>
        <dbReference type="EMBL" id="GGD27544.1"/>
    </source>
</evidence>
<dbReference type="GO" id="GO:0005198">
    <property type="term" value="F:structural molecule activity"/>
    <property type="evidence" value="ECO:0007669"/>
    <property type="project" value="InterPro"/>
</dbReference>
<evidence type="ECO:0000256" key="2">
    <source>
        <dbReference type="ARBA" id="ARBA00004613"/>
    </source>
</evidence>
<reference evidence="10" key="1">
    <citation type="journal article" date="2014" name="Int. J. Syst. Evol. Microbiol.">
        <title>Complete genome sequence of Corynebacterium casei LMG S-19264T (=DSM 44701T), isolated from a smear-ripened cheese.</title>
        <authorList>
            <consortium name="US DOE Joint Genome Institute (JGI-PGF)"/>
            <person name="Walter F."/>
            <person name="Albersmeier A."/>
            <person name="Kalinowski J."/>
            <person name="Ruckert C."/>
        </authorList>
    </citation>
    <scope>NUCLEOTIDE SEQUENCE</scope>
    <source>
        <strain evidence="10">CGMCC 1.15493</strain>
    </source>
</reference>
<name>A0A916Y2X8_9HYPH</name>
<reference evidence="10" key="2">
    <citation type="submission" date="2020-09" db="EMBL/GenBank/DDBJ databases">
        <authorList>
            <person name="Sun Q."/>
            <person name="Zhou Y."/>
        </authorList>
    </citation>
    <scope>NUCLEOTIDE SEQUENCE</scope>
    <source>
        <strain evidence="10">CGMCC 1.15493</strain>
    </source>
</reference>
<dbReference type="GO" id="GO:0044780">
    <property type="term" value="P:bacterial-type flagellum assembly"/>
    <property type="evidence" value="ECO:0007669"/>
    <property type="project" value="InterPro"/>
</dbReference>
<feature type="domain" description="Flagellar basal-body/hook protein C-terminal" evidence="8">
    <location>
        <begin position="665"/>
        <end position="702"/>
    </location>
</feature>
<dbReference type="Pfam" id="PF06429">
    <property type="entry name" value="Flg_bbr_C"/>
    <property type="match status" value="1"/>
</dbReference>
<dbReference type="AlphaFoldDB" id="A0A916Y2X8"/>
<dbReference type="SUPFAM" id="SSF64518">
    <property type="entry name" value="Phase 1 flagellin"/>
    <property type="match status" value="1"/>
</dbReference>
<dbReference type="EMBL" id="BMJJ01000008">
    <property type="protein sequence ID" value="GGD27544.1"/>
    <property type="molecule type" value="Genomic_DNA"/>
</dbReference>
<comment type="similarity">
    <text evidence="3">Belongs to the flagella basal body rod proteins family.</text>
</comment>
<dbReference type="PANTHER" id="PTHR30033">
    <property type="entry name" value="FLAGELLAR HOOK-ASSOCIATED PROTEIN 1"/>
    <property type="match status" value="1"/>
</dbReference>
<evidence type="ECO:0000256" key="3">
    <source>
        <dbReference type="ARBA" id="ARBA00009677"/>
    </source>
</evidence>
<evidence type="ECO:0000313" key="11">
    <source>
        <dbReference type="Proteomes" id="UP000613160"/>
    </source>
</evidence>
<evidence type="ECO:0000256" key="6">
    <source>
        <dbReference type="ARBA" id="ARBA00023143"/>
    </source>
</evidence>
<evidence type="ECO:0000256" key="1">
    <source>
        <dbReference type="ARBA" id="ARBA00004117"/>
    </source>
</evidence>
<dbReference type="InterPro" id="IPR002371">
    <property type="entry name" value="FlgK"/>
</dbReference>
<evidence type="ECO:0000259" key="8">
    <source>
        <dbReference type="Pfam" id="PF06429"/>
    </source>
</evidence>
<dbReference type="InterPro" id="IPR001444">
    <property type="entry name" value="Flag_bb_rod_N"/>
</dbReference>
<dbReference type="RefSeq" id="WP_188852749.1">
    <property type="nucleotide sequence ID" value="NZ_BMJJ01000008.1"/>
</dbReference>
<dbReference type="InterPro" id="IPR053927">
    <property type="entry name" value="FlgK_helical"/>
</dbReference>
<gene>
    <name evidence="10" type="ORF">GCM10011335_33320</name>
</gene>
<evidence type="ECO:0000259" key="9">
    <source>
        <dbReference type="Pfam" id="PF22638"/>
    </source>
</evidence>
<sequence length="704" mass="71207">MSLSTALDTAKSSLTATQTQTAIIARNIANVNTVGATKKYANVVTGALGQVQVTSITQSSNAVLYSNMLEANSAVGKGNVISNGLTRISETIGDTALSRSPAAMVSAMNDALSTLAASPNNYELARNAATAASDLVTRITESSATVQSVRRDADAELVQAAADMTKILATIEDLNNRIVAGTRSGADTTDLNDARDQAVVQLSAYVGVTTLTRGNNDLVIFTDSGVTMFESTARKVEYAATGGLNATVTEGNAFRIDGTAVTGSNAFMPIKSGIVAGLVSLRDDLMVTYQTQLDEMARGLIDAFKEVPGGDIATGLFDATGISAPASADIGTYNPGTIAAGDSLTFDFVYGDKSYRATAAFTAAPTSAANFQATLQAAVNAATTVDGNAALPAGAVVTVGNANGALSLSSQTSGALGVSVSNIQTYVASKTGGLTAATTAAGSIAVGSFTAGTIAAGDKIAFTFSYGGVDYSASHTFTAVPTDTDYANALSSAIAAAVPVTGGAALGAGKVTAGTAGLPALTLTATNPATVIGLSDVKTVPANLATHTGGLTAGASSTTITGLAAQLKLATGVTANPTLIRDGVHADYNTQNAGGFTTRLNQLSDALNAARSFSATSGADPTASLADYAASSISWLQATRQTALSDTDYKQTVLDQTQATLSNETGINMDEQLTRMLELERSFQAASKLISTIDEMLNTLLNSI</sequence>
<proteinExistence type="inferred from homology"/>
<dbReference type="GO" id="GO:0005576">
    <property type="term" value="C:extracellular region"/>
    <property type="evidence" value="ECO:0007669"/>
    <property type="project" value="UniProtKB-SubCell"/>
</dbReference>
<comment type="subcellular location">
    <subcellularLocation>
        <location evidence="1">Bacterial flagellum basal body</location>
    </subcellularLocation>
    <subcellularLocation>
        <location evidence="2">Secreted</location>
    </subcellularLocation>
</comment>
<evidence type="ECO:0000256" key="5">
    <source>
        <dbReference type="ARBA" id="ARBA00022525"/>
    </source>
</evidence>
<evidence type="ECO:0000259" key="7">
    <source>
        <dbReference type="Pfam" id="PF00460"/>
    </source>
</evidence>